<comment type="caution">
    <text evidence="6">The sequence shown here is derived from an EMBL/GenBank/DDBJ whole genome shotgun (WGS) entry which is preliminary data.</text>
</comment>
<reference evidence="6" key="1">
    <citation type="submission" date="2021-10" db="EMBL/GenBank/DDBJ databases">
        <authorList>
            <person name="Piombo E."/>
        </authorList>
    </citation>
    <scope>NUCLEOTIDE SEQUENCE</scope>
</reference>
<dbReference type="AlphaFoldDB" id="A0A9N9YMD1"/>
<feature type="transmembrane region" description="Helical" evidence="5">
    <location>
        <begin position="356"/>
        <end position="375"/>
    </location>
</feature>
<accession>A0A9N9YMD1</accession>
<dbReference type="Proteomes" id="UP000696573">
    <property type="component" value="Unassembled WGS sequence"/>
</dbReference>
<evidence type="ECO:0000256" key="4">
    <source>
        <dbReference type="ARBA" id="ARBA00023136"/>
    </source>
</evidence>
<dbReference type="Pfam" id="PF04479">
    <property type="entry name" value="RTA1"/>
    <property type="match status" value="2"/>
</dbReference>
<dbReference type="PANTHER" id="PTHR31465:SF1">
    <property type="entry name" value="PROTEIN RTA1-RELATED"/>
    <property type="match status" value="1"/>
</dbReference>
<evidence type="ECO:0000256" key="2">
    <source>
        <dbReference type="ARBA" id="ARBA00022692"/>
    </source>
</evidence>
<feature type="transmembrane region" description="Helical" evidence="5">
    <location>
        <begin position="387"/>
        <end position="408"/>
    </location>
</feature>
<evidence type="ECO:0000313" key="7">
    <source>
        <dbReference type="Proteomes" id="UP000696573"/>
    </source>
</evidence>
<dbReference type="OrthoDB" id="3358017at2759"/>
<feature type="transmembrane region" description="Helical" evidence="5">
    <location>
        <begin position="465"/>
        <end position="489"/>
    </location>
</feature>
<dbReference type="PANTHER" id="PTHR31465">
    <property type="entry name" value="PROTEIN RTA1-RELATED"/>
    <property type="match status" value="1"/>
</dbReference>
<keyword evidence="7" id="KW-1185">Reference proteome</keyword>
<feature type="transmembrane region" description="Helical" evidence="5">
    <location>
        <begin position="37"/>
        <end position="56"/>
    </location>
</feature>
<evidence type="ECO:0000256" key="3">
    <source>
        <dbReference type="ARBA" id="ARBA00022989"/>
    </source>
</evidence>
<protein>
    <submittedName>
        <fullName evidence="6">Uncharacterized protein</fullName>
    </submittedName>
</protein>
<dbReference type="InterPro" id="IPR007568">
    <property type="entry name" value="RTA1"/>
</dbReference>
<feature type="transmembrane region" description="Helical" evidence="5">
    <location>
        <begin position="176"/>
        <end position="198"/>
    </location>
</feature>
<evidence type="ECO:0000256" key="1">
    <source>
        <dbReference type="ARBA" id="ARBA00004141"/>
    </source>
</evidence>
<keyword evidence="4 5" id="KW-0472">Membrane</keyword>
<dbReference type="EMBL" id="CABFNQ020000740">
    <property type="protein sequence ID" value="CAH0030402.1"/>
    <property type="molecule type" value="Genomic_DNA"/>
</dbReference>
<feature type="transmembrane region" description="Helical" evidence="5">
    <location>
        <begin position="139"/>
        <end position="156"/>
    </location>
</feature>
<organism evidence="6 7">
    <name type="scientific">Clonostachys rhizophaga</name>
    <dbReference type="NCBI Taxonomy" id="160324"/>
    <lineage>
        <taxon>Eukaryota</taxon>
        <taxon>Fungi</taxon>
        <taxon>Dikarya</taxon>
        <taxon>Ascomycota</taxon>
        <taxon>Pezizomycotina</taxon>
        <taxon>Sordariomycetes</taxon>
        <taxon>Hypocreomycetidae</taxon>
        <taxon>Hypocreales</taxon>
        <taxon>Bionectriaceae</taxon>
        <taxon>Clonostachys</taxon>
    </lineage>
</organism>
<feature type="transmembrane region" description="Helical" evidence="5">
    <location>
        <begin position="63"/>
        <end position="83"/>
    </location>
</feature>
<keyword evidence="2 5" id="KW-0812">Transmembrane</keyword>
<name>A0A9N9YMD1_9HYPO</name>
<feature type="transmembrane region" description="Helical" evidence="5">
    <location>
        <begin position="544"/>
        <end position="566"/>
    </location>
</feature>
<comment type="subcellular location">
    <subcellularLocation>
        <location evidence="1">Membrane</location>
        <topology evidence="1">Multi-pass membrane protein</topology>
    </subcellularLocation>
</comment>
<feature type="transmembrane region" description="Helical" evidence="5">
    <location>
        <begin position="428"/>
        <end position="453"/>
    </location>
</feature>
<keyword evidence="3 5" id="KW-1133">Transmembrane helix</keyword>
<feature type="transmembrane region" description="Helical" evidence="5">
    <location>
        <begin position="328"/>
        <end position="350"/>
    </location>
</feature>
<feature type="transmembrane region" description="Helical" evidence="5">
    <location>
        <begin position="509"/>
        <end position="532"/>
    </location>
</feature>
<feature type="transmembrane region" description="Helical" evidence="5">
    <location>
        <begin position="95"/>
        <end position="118"/>
    </location>
</feature>
<gene>
    <name evidence="6" type="ORF">CRHIZ90672A_00003404</name>
</gene>
<evidence type="ECO:0000256" key="5">
    <source>
        <dbReference type="SAM" id="Phobius"/>
    </source>
</evidence>
<feature type="transmembrane region" description="Helical" evidence="5">
    <location>
        <begin position="255"/>
        <end position="275"/>
    </location>
</feature>
<proteinExistence type="predicted"/>
<evidence type="ECO:0000313" key="6">
    <source>
        <dbReference type="EMBL" id="CAH0030402.1"/>
    </source>
</evidence>
<dbReference type="GO" id="GO:0016020">
    <property type="term" value="C:membrane"/>
    <property type="evidence" value="ECO:0007669"/>
    <property type="project" value="UniProtKB-SubCell"/>
</dbReference>
<sequence>MSGTLGNSAPNSHLNVFGREASDDLVVFRLYHYDPTLIGAVVFVLLFLGTSVVHTWQLYRSRCWFAIPLIVGGLFEVIGYAGRCVSSKESPNWTLGPYIIQAILLLVAPALFAATIYMELGRIMILVRGENRAVIRRTWLTKAFVGGDILSFFLQGGGGGYQASGTLEALKAGSDIIIAGLFVQLLFFGVFLVVSVLFHRSIVRIPTSHSANPNVPWKRHLKVLYLTGTLIMIRSIFRAVEYLQGFNGYLLRHEAYLYVFDAALMLLVMIIFNFVHPGEIIMTSGYDQPKSDGEIELISQGRHERLDTRPADVPEVFDFQLYRYNPSLPAAVTAVIVFTILTVLHVWRLYKARAKYFIAFTLGGAFQLVGYAGRIWSHYDESSIGGFVMQAILILVAPALYAASIYMILGRLIRTLQASDLSLVPPKWVTRIFVAGDVVAFSLQAGGGGVQAAGTLELYNIGEKIIITGLFVQIAFFGFFVITSILFHHRLNSRPTEVALTGSVPWRRYLYVLYATSMIILVRSVFRVVEYLQGNAGYLISREIFLYVFDTILMAAVMLIFLLWYVQHLEQQKVLEQLELSSS</sequence>